<evidence type="ECO:0000313" key="4">
    <source>
        <dbReference type="Proteomes" id="UP000704467"/>
    </source>
</evidence>
<keyword evidence="1" id="KW-0732">Signal</keyword>
<comment type="caution">
    <text evidence="3">The sequence shown here is derived from an EMBL/GenBank/DDBJ whole genome shotgun (WGS) entry which is preliminary data.</text>
</comment>
<sequence>MQQTWEVVMIRALSISVLLFLSPASSLADSLEAVNGHYTIQRSSVIGFHVGQVGGGGLAGSFAEFAGDFNLNAQNLAKSSVSFTLKPVSVDAKQTRISDFLRSSAVFDIEHYPVLAFRSTKITQTGPLNARIDGVLTARGKSHGETFFASMIGHDEKTVTFHVTGKVLRSPYGMDVGTPIYSNVVDFDMNLLGTK</sequence>
<proteinExistence type="predicted"/>
<dbReference type="Pfam" id="PF04264">
    <property type="entry name" value="YceI"/>
    <property type="match status" value="1"/>
</dbReference>
<dbReference type="InterPro" id="IPR007372">
    <property type="entry name" value="Lipid/polyisoprenoid-bd_YceI"/>
</dbReference>
<evidence type="ECO:0000313" key="3">
    <source>
        <dbReference type="EMBL" id="NKC05254.1"/>
    </source>
</evidence>
<evidence type="ECO:0000256" key="1">
    <source>
        <dbReference type="SAM" id="SignalP"/>
    </source>
</evidence>
<protein>
    <submittedName>
        <fullName evidence="3">Polyisoprenoid-binding protein</fullName>
    </submittedName>
</protein>
<feature type="chain" id="PRO_5046561066" evidence="1">
    <location>
        <begin position="29"/>
        <end position="195"/>
    </location>
</feature>
<dbReference type="InterPro" id="IPR036761">
    <property type="entry name" value="TTHA0802/YceI-like_sf"/>
</dbReference>
<dbReference type="EMBL" id="JAAVLN010000003">
    <property type="protein sequence ID" value="NKC05254.1"/>
    <property type="molecule type" value="Genomic_DNA"/>
</dbReference>
<dbReference type="Proteomes" id="UP000704467">
    <property type="component" value="Unassembled WGS sequence"/>
</dbReference>
<accession>A0ABX1DQQ2</accession>
<dbReference type="Gene3D" id="2.40.128.110">
    <property type="entry name" value="Lipid/polyisoprenoid-binding, YceI-like"/>
    <property type="match status" value="1"/>
</dbReference>
<feature type="domain" description="Lipid/polyisoprenoid-binding YceI-like" evidence="2">
    <location>
        <begin position="37"/>
        <end position="194"/>
    </location>
</feature>
<organism evidence="3 4">
    <name type="scientific">Brucella haematophila</name>
    <dbReference type="NCBI Taxonomy" id="419474"/>
    <lineage>
        <taxon>Bacteria</taxon>
        <taxon>Pseudomonadati</taxon>
        <taxon>Pseudomonadota</taxon>
        <taxon>Alphaproteobacteria</taxon>
        <taxon>Hyphomicrobiales</taxon>
        <taxon>Brucellaceae</taxon>
        <taxon>Brucella/Ochrobactrum group</taxon>
        <taxon>Brucella</taxon>
    </lineage>
</organism>
<dbReference type="PANTHER" id="PTHR34406:SF1">
    <property type="entry name" value="PROTEIN YCEI"/>
    <property type="match status" value="1"/>
</dbReference>
<gene>
    <name evidence="3" type="ORF">HED55_25160</name>
</gene>
<keyword evidence="4" id="KW-1185">Reference proteome</keyword>
<feature type="signal peptide" evidence="1">
    <location>
        <begin position="1"/>
        <end position="28"/>
    </location>
</feature>
<dbReference type="PANTHER" id="PTHR34406">
    <property type="entry name" value="PROTEIN YCEI"/>
    <property type="match status" value="1"/>
</dbReference>
<name>A0ABX1DQQ2_9HYPH</name>
<evidence type="ECO:0000259" key="2">
    <source>
        <dbReference type="SMART" id="SM00867"/>
    </source>
</evidence>
<reference evidence="3 4" key="1">
    <citation type="submission" date="2020-03" db="EMBL/GenBank/DDBJ databases">
        <title>Whole genome sequencing of clinical and environmental type strains of Ochrobactrum.</title>
        <authorList>
            <person name="Dharne M."/>
        </authorList>
    </citation>
    <scope>NUCLEOTIDE SEQUENCE [LARGE SCALE GENOMIC DNA]</scope>
    <source>
        <strain evidence="3 4">CIP 109452</strain>
    </source>
</reference>
<dbReference type="SUPFAM" id="SSF101874">
    <property type="entry name" value="YceI-like"/>
    <property type="match status" value="1"/>
</dbReference>
<dbReference type="SMART" id="SM00867">
    <property type="entry name" value="YceI"/>
    <property type="match status" value="1"/>
</dbReference>